<dbReference type="EMBL" id="UIDD01000012">
    <property type="protein sequence ID" value="SUQ65636.1"/>
    <property type="molecule type" value="Genomic_DNA"/>
</dbReference>
<gene>
    <name evidence="1" type="ORF">CCOS864_05113</name>
</gene>
<evidence type="ECO:0000313" key="1">
    <source>
        <dbReference type="EMBL" id="SUQ65636.1"/>
    </source>
</evidence>
<organism evidence="1 2">
    <name type="scientific">Pseudomonas wadenswilerensis</name>
    <dbReference type="NCBI Taxonomy" id="1785161"/>
    <lineage>
        <taxon>Bacteria</taxon>
        <taxon>Pseudomonadati</taxon>
        <taxon>Pseudomonadota</taxon>
        <taxon>Gammaproteobacteria</taxon>
        <taxon>Pseudomonadales</taxon>
        <taxon>Pseudomonadaceae</taxon>
        <taxon>Pseudomonas</taxon>
    </lineage>
</organism>
<protein>
    <submittedName>
        <fullName evidence="1">Inclusion body family protein</fullName>
    </submittedName>
</protein>
<sequence length="169" mass="18582">MTTEKPEHVLLIVDAKGLLADLDPLPTDPDSPADLDPRHLCILHSRPETDAPLLVESPRLTVEAGKTLLLRVVPVALLGEEILFSHSPASVPPLAIELTEQRSLRLALPEASAPLQPSSREVDDYHWQLRSDQPGEFKLTWQVAVLAQDCEPLAHLSLHLDLVVTEPTD</sequence>
<evidence type="ECO:0000313" key="2">
    <source>
        <dbReference type="Proteomes" id="UP000255177"/>
    </source>
</evidence>
<keyword evidence="2" id="KW-1185">Reference proteome</keyword>
<dbReference type="Proteomes" id="UP000255177">
    <property type="component" value="Unassembled WGS sequence"/>
</dbReference>
<dbReference type="AlphaFoldDB" id="A0A380T7Y7"/>
<name>A0A380T7Y7_9PSED</name>
<accession>A0A380T7Y7</accession>
<reference evidence="2" key="1">
    <citation type="submission" date="2018-07" db="EMBL/GenBank/DDBJ databases">
        <authorList>
            <person name="Blom J."/>
        </authorList>
    </citation>
    <scope>NUCLEOTIDE SEQUENCE [LARGE SCALE GENOMIC DNA]</scope>
    <source>
        <strain evidence="2">CCOS 864</strain>
    </source>
</reference>
<proteinExistence type="predicted"/>
<dbReference type="RefSeq" id="WP_115089230.1">
    <property type="nucleotide sequence ID" value="NZ_CBCSFG010000009.1"/>
</dbReference>